<accession>A0A699UUM0</accession>
<sequence>QLLAQGVYEQAIVAGQGLVEGHLPSGWTEQMAAGGLHFGRGVFGHEAAKIRNYHAVVVAEQRAQVVGERHFFRVTHNSKLKTHNSKGVGCAADNVDTLARIVQVALVAAVGEVICLCKDAEFWGNAVITPQAEVDNGIGLTRRFGALKAIDGITQAI</sequence>
<comment type="caution">
    <text evidence="1">The sequence shown here is derived from an EMBL/GenBank/DDBJ whole genome shotgun (WGS) entry which is preliminary data.</text>
</comment>
<evidence type="ECO:0000313" key="1">
    <source>
        <dbReference type="EMBL" id="GFD26357.1"/>
    </source>
</evidence>
<dbReference type="EMBL" id="BKCJ011368119">
    <property type="protein sequence ID" value="GFD26357.1"/>
    <property type="molecule type" value="Genomic_DNA"/>
</dbReference>
<reference evidence="1" key="1">
    <citation type="journal article" date="2019" name="Sci. Rep.">
        <title>Draft genome of Tanacetum cinerariifolium, the natural source of mosquito coil.</title>
        <authorList>
            <person name="Yamashiro T."/>
            <person name="Shiraishi A."/>
            <person name="Satake H."/>
            <person name="Nakayama K."/>
        </authorList>
    </citation>
    <scope>NUCLEOTIDE SEQUENCE</scope>
</reference>
<feature type="non-terminal residue" evidence="1">
    <location>
        <position position="1"/>
    </location>
</feature>
<dbReference type="AlphaFoldDB" id="A0A699UUM0"/>
<proteinExistence type="predicted"/>
<gene>
    <name evidence="1" type="ORF">Tci_898326</name>
</gene>
<feature type="non-terminal residue" evidence="1">
    <location>
        <position position="157"/>
    </location>
</feature>
<organism evidence="1">
    <name type="scientific">Tanacetum cinerariifolium</name>
    <name type="common">Dalmatian daisy</name>
    <name type="synonym">Chrysanthemum cinerariifolium</name>
    <dbReference type="NCBI Taxonomy" id="118510"/>
    <lineage>
        <taxon>Eukaryota</taxon>
        <taxon>Viridiplantae</taxon>
        <taxon>Streptophyta</taxon>
        <taxon>Embryophyta</taxon>
        <taxon>Tracheophyta</taxon>
        <taxon>Spermatophyta</taxon>
        <taxon>Magnoliopsida</taxon>
        <taxon>eudicotyledons</taxon>
        <taxon>Gunneridae</taxon>
        <taxon>Pentapetalae</taxon>
        <taxon>asterids</taxon>
        <taxon>campanulids</taxon>
        <taxon>Asterales</taxon>
        <taxon>Asteraceae</taxon>
        <taxon>Asteroideae</taxon>
        <taxon>Anthemideae</taxon>
        <taxon>Anthemidinae</taxon>
        <taxon>Tanacetum</taxon>
    </lineage>
</organism>
<protein>
    <submittedName>
        <fullName evidence="1">Uncharacterized protein</fullName>
    </submittedName>
</protein>
<name>A0A699UUM0_TANCI</name>